<protein>
    <submittedName>
        <fullName evidence="2">Uncharacterized protein</fullName>
    </submittedName>
</protein>
<name>A0A1Y1WFU1_9FUNG</name>
<comment type="caution">
    <text evidence="2">The sequence shown here is derived from an EMBL/GenBank/DDBJ whole genome shotgun (WGS) entry which is preliminary data.</text>
</comment>
<dbReference type="EMBL" id="MCFD01000003">
    <property type="protein sequence ID" value="ORX72357.1"/>
    <property type="molecule type" value="Genomic_DNA"/>
</dbReference>
<feature type="region of interest" description="Disordered" evidence="1">
    <location>
        <begin position="1"/>
        <end position="22"/>
    </location>
</feature>
<evidence type="ECO:0000313" key="2">
    <source>
        <dbReference type="EMBL" id="ORX72357.1"/>
    </source>
</evidence>
<reference evidence="2 3" key="1">
    <citation type="submission" date="2016-07" db="EMBL/GenBank/DDBJ databases">
        <title>Pervasive Adenine N6-methylation of Active Genes in Fungi.</title>
        <authorList>
            <consortium name="DOE Joint Genome Institute"/>
            <person name="Mondo S.J."/>
            <person name="Dannebaum R.O."/>
            <person name="Kuo R.C."/>
            <person name="Labutti K."/>
            <person name="Haridas S."/>
            <person name="Kuo A."/>
            <person name="Salamov A."/>
            <person name="Ahrendt S.R."/>
            <person name="Lipzen A."/>
            <person name="Sullivan W."/>
            <person name="Andreopoulos W.B."/>
            <person name="Clum A."/>
            <person name="Lindquist E."/>
            <person name="Daum C."/>
            <person name="Ramamoorthy G.K."/>
            <person name="Gryganskyi A."/>
            <person name="Culley D."/>
            <person name="Magnuson J.K."/>
            <person name="James T.Y."/>
            <person name="O'Malley M.A."/>
            <person name="Stajich J.E."/>
            <person name="Spatafora J.W."/>
            <person name="Visel A."/>
            <person name="Grigoriev I.V."/>
        </authorList>
    </citation>
    <scope>NUCLEOTIDE SEQUENCE [LARGE SCALE GENOMIC DNA]</scope>
    <source>
        <strain evidence="2 3">ATCC 12442</strain>
    </source>
</reference>
<proteinExistence type="predicted"/>
<keyword evidence="3" id="KW-1185">Reference proteome</keyword>
<dbReference type="GeneID" id="63803543"/>
<feature type="region of interest" description="Disordered" evidence="1">
    <location>
        <begin position="41"/>
        <end position="74"/>
    </location>
</feature>
<evidence type="ECO:0000313" key="3">
    <source>
        <dbReference type="Proteomes" id="UP000193922"/>
    </source>
</evidence>
<feature type="compositionally biased region" description="Basic and acidic residues" evidence="1">
    <location>
        <begin position="41"/>
        <end position="63"/>
    </location>
</feature>
<dbReference type="RefSeq" id="XP_040745781.1">
    <property type="nucleotide sequence ID" value="XM_040886895.1"/>
</dbReference>
<feature type="compositionally biased region" description="Polar residues" evidence="1">
    <location>
        <begin position="64"/>
        <end position="74"/>
    </location>
</feature>
<dbReference type="Proteomes" id="UP000193922">
    <property type="component" value="Unassembled WGS sequence"/>
</dbReference>
<accession>A0A1Y1WFU1</accession>
<gene>
    <name evidence="2" type="ORF">DL89DRAFT_265937</name>
</gene>
<evidence type="ECO:0000256" key="1">
    <source>
        <dbReference type="SAM" id="MobiDB-lite"/>
    </source>
</evidence>
<organism evidence="2 3">
    <name type="scientific">Linderina pennispora</name>
    <dbReference type="NCBI Taxonomy" id="61395"/>
    <lineage>
        <taxon>Eukaryota</taxon>
        <taxon>Fungi</taxon>
        <taxon>Fungi incertae sedis</taxon>
        <taxon>Zoopagomycota</taxon>
        <taxon>Kickxellomycotina</taxon>
        <taxon>Kickxellomycetes</taxon>
        <taxon>Kickxellales</taxon>
        <taxon>Kickxellaceae</taxon>
        <taxon>Linderina</taxon>
    </lineage>
</organism>
<sequence>MFPTRHGFLAPSPYESQFVDGDGPVCPEPLDHVWKIRRHTEPAIKAKEKAGEAEEGGRGEENTQKNQNLELNAGQQLSVTHVLARPRSRCTELLNRGVLSSGESLALFMR</sequence>
<dbReference type="AlphaFoldDB" id="A0A1Y1WFU1"/>